<keyword evidence="2" id="KW-0808">Transferase</keyword>
<evidence type="ECO:0000256" key="3">
    <source>
        <dbReference type="ARBA" id="ARBA00022695"/>
    </source>
</evidence>
<comment type="caution">
    <text evidence="9">The sequence shown here is derived from an EMBL/GenBank/DDBJ whole genome shotgun (WGS) entry which is preliminary data.</text>
</comment>
<dbReference type="InterPro" id="IPR043519">
    <property type="entry name" value="NT_sf"/>
</dbReference>
<evidence type="ECO:0000313" key="9">
    <source>
        <dbReference type="EMBL" id="KKK68035.1"/>
    </source>
</evidence>
<dbReference type="AlphaFoldDB" id="A0A0F8Y3A0"/>
<dbReference type="SUPFAM" id="SSF81301">
    <property type="entry name" value="Nucleotidyltransferase"/>
    <property type="match status" value="1"/>
</dbReference>
<dbReference type="EMBL" id="LAZR01059319">
    <property type="protein sequence ID" value="KKK68035.1"/>
    <property type="molecule type" value="Genomic_DNA"/>
</dbReference>
<keyword evidence="6" id="KW-0067">ATP-binding</keyword>
<organism evidence="9">
    <name type="scientific">marine sediment metagenome</name>
    <dbReference type="NCBI Taxonomy" id="412755"/>
    <lineage>
        <taxon>unclassified sequences</taxon>
        <taxon>metagenomes</taxon>
        <taxon>ecological metagenomes</taxon>
    </lineage>
</organism>
<evidence type="ECO:0000256" key="6">
    <source>
        <dbReference type="ARBA" id="ARBA00022840"/>
    </source>
</evidence>
<gene>
    <name evidence="9" type="ORF">LCGC14_2948110</name>
</gene>
<evidence type="ECO:0000256" key="4">
    <source>
        <dbReference type="ARBA" id="ARBA00022723"/>
    </source>
</evidence>
<evidence type="ECO:0000256" key="2">
    <source>
        <dbReference type="ARBA" id="ARBA00022679"/>
    </source>
</evidence>
<dbReference type="InterPro" id="IPR052038">
    <property type="entry name" value="Type-VII_TA_antitoxin"/>
</dbReference>
<keyword evidence="5" id="KW-0547">Nucleotide-binding</keyword>
<keyword evidence="4" id="KW-0479">Metal-binding</keyword>
<evidence type="ECO:0000256" key="1">
    <source>
        <dbReference type="ARBA" id="ARBA00001946"/>
    </source>
</evidence>
<keyword evidence="7" id="KW-0460">Magnesium</keyword>
<name>A0A0F8Y3A0_9ZZZZ</name>
<reference evidence="9" key="1">
    <citation type="journal article" date="2015" name="Nature">
        <title>Complex archaea that bridge the gap between prokaryotes and eukaryotes.</title>
        <authorList>
            <person name="Spang A."/>
            <person name="Saw J.H."/>
            <person name="Jorgensen S.L."/>
            <person name="Zaremba-Niedzwiedzka K."/>
            <person name="Martijn J."/>
            <person name="Lind A.E."/>
            <person name="van Eijk R."/>
            <person name="Schleper C."/>
            <person name="Guy L."/>
            <person name="Ettema T.J."/>
        </authorList>
    </citation>
    <scope>NUCLEOTIDE SEQUENCE</scope>
</reference>
<dbReference type="PANTHER" id="PTHR33571">
    <property type="entry name" value="SSL8005 PROTEIN"/>
    <property type="match status" value="1"/>
</dbReference>
<comment type="cofactor">
    <cofactor evidence="1">
        <name>Mg(2+)</name>
        <dbReference type="ChEBI" id="CHEBI:18420"/>
    </cofactor>
</comment>
<dbReference type="PANTHER" id="PTHR33571:SF14">
    <property type="entry name" value="PROTEIN ADENYLYLTRANSFERASE MJ0435-RELATED"/>
    <property type="match status" value="1"/>
</dbReference>
<evidence type="ECO:0000256" key="7">
    <source>
        <dbReference type="ARBA" id="ARBA00022842"/>
    </source>
</evidence>
<dbReference type="Pfam" id="PF18765">
    <property type="entry name" value="Polbeta"/>
    <property type="match status" value="1"/>
</dbReference>
<dbReference type="GO" id="GO:0016779">
    <property type="term" value="F:nucleotidyltransferase activity"/>
    <property type="evidence" value="ECO:0007669"/>
    <property type="project" value="UniProtKB-KW"/>
</dbReference>
<dbReference type="Gene3D" id="3.30.460.10">
    <property type="entry name" value="Beta Polymerase, domain 2"/>
    <property type="match status" value="1"/>
</dbReference>
<sequence length="113" mass="13745">MKFDKLKRRWERDRIRRQRDSELRKKLLKEKAIPVFKKYHISKAVLFGSSVKNRCRPDSDIDLFVSPLPVEYYWDFIRELQDTIGLPVDMYTDTDDEMFVKKILERGEVLYEI</sequence>
<dbReference type="GO" id="GO:0046872">
    <property type="term" value="F:metal ion binding"/>
    <property type="evidence" value="ECO:0007669"/>
    <property type="project" value="UniProtKB-KW"/>
</dbReference>
<dbReference type="CDD" id="cd05403">
    <property type="entry name" value="NT_KNTase_like"/>
    <property type="match status" value="1"/>
</dbReference>
<dbReference type="GO" id="GO:0005524">
    <property type="term" value="F:ATP binding"/>
    <property type="evidence" value="ECO:0007669"/>
    <property type="project" value="UniProtKB-KW"/>
</dbReference>
<evidence type="ECO:0000256" key="5">
    <source>
        <dbReference type="ARBA" id="ARBA00022741"/>
    </source>
</evidence>
<feature type="domain" description="Polymerase beta nucleotidyltransferase" evidence="8">
    <location>
        <begin position="30"/>
        <end position="112"/>
    </location>
</feature>
<keyword evidence="3" id="KW-0548">Nucleotidyltransferase</keyword>
<evidence type="ECO:0000259" key="8">
    <source>
        <dbReference type="Pfam" id="PF18765"/>
    </source>
</evidence>
<proteinExistence type="predicted"/>
<protein>
    <recommendedName>
        <fullName evidence="8">Polymerase beta nucleotidyltransferase domain-containing protein</fullName>
    </recommendedName>
</protein>
<dbReference type="InterPro" id="IPR041633">
    <property type="entry name" value="Polbeta"/>
</dbReference>
<accession>A0A0F8Y3A0</accession>